<dbReference type="Gene3D" id="1.10.287.950">
    <property type="entry name" value="Methyl-accepting chemotaxis protein"/>
    <property type="match status" value="1"/>
</dbReference>
<evidence type="ECO:0000256" key="2">
    <source>
        <dbReference type="ARBA" id="ARBA00022475"/>
    </source>
</evidence>
<dbReference type="InterPro" id="IPR013655">
    <property type="entry name" value="PAS_fold_3"/>
</dbReference>
<comment type="similarity">
    <text evidence="9">Belongs to the methyl-accepting chemotaxis (MCP) protein family.</text>
</comment>
<comment type="subcellular location">
    <subcellularLocation>
        <location evidence="1">Cell inner membrane</location>
        <topology evidence="1">Multi-pass membrane protein</topology>
    </subcellularLocation>
</comment>
<dbReference type="CDD" id="cd11386">
    <property type="entry name" value="MCP_signal"/>
    <property type="match status" value="1"/>
</dbReference>
<reference evidence="15 16" key="1">
    <citation type="submission" date="2020-08" db="EMBL/GenBank/DDBJ databases">
        <title>Functional genomics of gut bacteria from endangered species of beetles.</title>
        <authorList>
            <person name="Carlos-Shanley C."/>
        </authorList>
    </citation>
    <scope>NUCLEOTIDE SEQUENCE [LARGE SCALE GENOMIC DNA]</scope>
    <source>
        <strain evidence="15 16">S00239</strain>
    </source>
</reference>
<keyword evidence="6" id="KW-0812">Transmembrane</keyword>
<keyword evidence="7" id="KW-1133">Transmembrane helix</keyword>
<dbReference type="Pfam" id="PF08447">
    <property type="entry name" value="PAS_3"/>
    <property type="match status" value="1"/>
</dbReference>
<feature type="domain" description="Methyl-accepting transducer" evidence="13">
    <location>
        <begin position="579"/>
        <end position="794"/>
    </location>
</feature>
<dbReference type="FunFam" id="3.30.450.20:FF:000075">
    <property type="entry name" value="Methyl-accepting chemotaxis protein"/>
    <property type="match status" value="1"/>
</dbReference>
<dbReference type="SUPFAM" id="SSF58104">
    <property type="entry name" value="Methyl-accepting chemotaxis protein (MCP) signaling domain"/>
    <property type="match status" value="1"/>
</dbReference>
<keyword evidence="8" id="KW-0472">Membrane</keyword>
<evidence type="ECO:0000256" key="8">
    <source>
        <dbReference type="ARBA" id="ARBA00023136"/>
    </source>
</evidence>
<dbReference type="SUPFAM" id="SSF55785">
    <property type="entry name" value="PYP-like sensor domain (PAS domain)"/>
    <property type="match status" value="2"/>
</dbReference>
<organism evidence="15 16">
    <name type="scientific">Roseateles oligotrophus</name>
    <dbReference type="NCBI Taxonomy" id="1769250"/>
    <lineage>
        <taxon>Bacteria</taxon>
        <taxon>Pseudomonadati</taxon>
        <taxon>Pseudomonadota</taxon>
        <taxon>Betaproteobacteria</taxon>
        <taxon>Burkholderiales</taxon>
        <taxon>Sphaerotilaceae</taxon>
        <taxon>Roseateles</taxon>
    </lineage>
</organism>
<comment type="caution">
    <text evidence="15">The sequence shown here is derived from an EMBL/GenBank/DDBJ whole genome shotgun (WGS) entry which is preliminary data.</text>
</comment>
<evidence type="ECO:0000256" key="3">
    <source>
        <dbReference type="ARBA" id="ARBA00022481"/>
    </source>
</evidence>
<evidence type="ECO:0000256" key="10">
    <source>
        <dbReference type="PROSITE-ProRule" id="PRU00284"/>
    </source>
</evidence>
<evidence type="ECO:0000256" key="12">
    <source>
        <dbReference type="SAM" id="MobiDB-lite"/>
    </source>
</evidence>
<evidence type="ECO:0000256" key="7">
    <source>
        <dbReference type="ARBA" id="ARBA00022989"/>
    </source>
</evidence>
<keyword evidence="16" id="KW-1185">Reference proteome</keyword>
<dbReference type="InterPro" id="IPR004089">
    <property type="entry name" value="MCPsignal_dom"/>
</dbReference>
<dbReference type="InterPro" id="IPR000014">
    <property type="entry name" value="PAS"/>
</dbReference>
<dbReference type="GO" id="GO:0052131">
    <property type="term" value="P:positive aerotaxis"/>
    <property type="evidence" value="ECO:0007669"/>
    <property type="project" value="UniProtKB-ARBA"/>
</dbReference>
<dbReference type="Gene3D" id="3.30.450.20">
    <property type="entry name" value="PAS domain"/>
    <property type="match status" value="3"/>
</dbReference>
<keyword evidence="2" id="KW-1003">Cell membrane</keyword>
<dbReference type="AlphaFoldDB" id="A0A840LDV2"/>
<keyword evidence="4" id="KW-0145">Chemotaxis</keyword>
<evidence type="ECO:0000259" key="13">
    <source>
        <dbReference type="PROSITE" id="PS50111"/>
    </source>
</evidence>
<gene>
    <name evidence="15" type="ORF">HNP55_003346</name>
</gene>
<dbReference type="SMART" id="SM00091">
    <property type="entry name" value="PAS"/>
    <property type="match status" value="2"/>
</dbReference>
<feature type="domain" description="PAS" evidence="14">
    <location>
        <begin position="25"/>
        <end position="76"/>
    </location>
</feature>
<evidence type="ECO:0000256" key="9">
    <source>
        <dbReference type="ARBA" id="ARBA00029447"/>
    </source>
</evidence>
<proteinExistence type="inferred from homology"/>
<dbReference type="PROSITE" id="PS50111">
    <property type="entry name" value="CHEMOTAXIS_TRANSDUC_2"/>
    <property type="match status" value="1"/>
</dbReference>
<dbReference type="SMART" id="SM00283">
    <property type="entry name" value="MA"/>
    <property type="match status" value="1"/>
</dbReference>
<evidence type="ECO:0000256" key="4">
    <source>
        <dbReference type="ARBA" id="ARBA00022500"/>
    </source>
</evidence>
<keyword evidence="10" id="KW-0807">Transducer</keyword>
<dbReference type="GO" id="GO:0004888">
    <property type="term" value="F:transmembrane signaling receptor activity"/>
    <property type="evidence" value="ECO:0007669"/>
    <property type="project" value="TreeGrafter"/>
</dbReference>
<evidence type="ECO:0000313" key="16">
    <source>
        <dbReference type="Proteomes" id="UP000562027"/>
    </source>
</evidence>
<dbReference type="GO" id="GO:0005886">
    <property type="term" value="C:plasma membrane"/>
    <property type="evidence" value="ECO:0007669"/>
    <property type="project" value="UniProtKB-SubCell"/>
</dbReference>
<feature type="region of interest" description="Disordered" evidence="12">
    <location>
        <begin position="815"/>
        <end position="900"/>
    </location>
</feature>
<feature type="region of interest" description="Disordered" evidence="12">
    <location>
        <begin position="590"/>
        <end position="628"/>
    </location>
</feature>
<dbReference type="InterPro" id="IPR035965">
    <property type="entry name" value="PAS-like_dom_sf"/>
</dbReference>
<feature type="compositionally biased region" description="Low complexity" evidence="12">
    <location>
        <begin position="590"/>
        <end position="614"/>
    </location>
</feature>
<dbReference type="InterPro" id="IPR051310">
    <property type="entry name" value="MCP_chemotaxis"/>
</dbReference>
<evidence type="ECO:0000256" key="1">
    <source>
        <dbReference type="ARBA" id="ARBA00004429"/>
    </source>
</evidence>
<keyword evidence="3" id="KW-0488">Methylation</keyword>
<evidence type="ECO:0000259" key="14">
    <source>
        <dbReference type="PROSITE" id="PS50112"/>
    </source>
</evidence>
<evidence type="ECO:0000256" key="11">
    <source>
        <dbReference type="SAM" id="Coils"/>
    </source>
</evidence>
<dbReference type="FunFam" id="1.10.287.950:FF:000001">
    <property type="entry name" value="Methyl-accepting chemotaxis sensory transducer"/>
    <property type="match status" value="1"/>
</dbReference>
<dbReference type="PANTHER" id="PTHR43531">
    <property type="entry name" value="PROTEIN ICFG"/>
    <property type="match status" value="1"/>
</dbReference>
<protein>
    <submittedName>
        <fullName evidence="15">PAS domain S-box-containing protein</fullName>
    </submittedName>
</protein>
<dbReference type="Proteomes" id="UP000562027">
    <property type="component" value="Unassembled WGS sequence"/>
</dbReference>
<dbReference type="Pfam" id="PF00015">
    <property type="entry name" value="MCPsignal"/>
    <property type="match status" value="1"/>
</dbReference>
<feature type="compositionally biased region" description="Low complexity" evidence="12">
    <location>
        <begin position="855"/>
        <end position="878"/>
    </location>
</feature>
<feature type="compositionally biased region" description="Polar residues" evidence="12">
    <location>
        <begin position="615"/>
        <end position="628"/>
    </location>
</feature>
<dbReference type="Pfam" id="PF13188">
    <property type="entry name" value="PAS_8"/>
    <property type="match status" value="2"/>
</dbReference>
<accession>A0A840LDV2</accession>
<name>A0A840LDV2_9BURK</name>
<keyword evidence="5" id="KW-0997">Cell inner membrane</keyword>
<dbReference type="FunFam" id="3.30.450.20:FF:000046">
    <property type="entry name" value="Aerotaxis sensor receptor"/>
    <property type="match status" value="1"/>
</dbReference>
<dbReference type="EMBL" id="JACHLP010000006">
    <property type="protein sequence ID" value="MBB4844802.1"/>
    <property type="molecule type" value="Genomic_DNA"/>
</dbReference>
<dbReference type="PANTHER" id="PTHR43531:SF11">
    <property type="entry name" value="METHYL-ACCEPTING CHEMOTAXIS PROTEIN 3"/>
    <property type="match status" value="1"/>
</dbReference>
<keyword evidence="11" id="KW-0175">Coiled coil</keyword>
<feature type="coiled-coil region" evidence="11">
    <location>
        <begin position="783"/>
        <end position="810"/>
    </location>
</feature>
<evidence type="ECO:0000313" key="15">
    <source>
        <dbReference type="EMBL" id="MBB4844802.1"/>
    </source>
</evidence>
<evidence type="ECO:0000256" key="5">
    <source>
        <dbReference type="ARBA" id="ARBA00022519"/>
    </source>
</evidence>
<dbReference type="GO" id="GO:0007165">
    <property type="term" value="P:signal transduction"/>
    <property type="evidence" value="ECO:0007669"/>
    <property type="project" value="UniProtKB-KW"/>
</dbReference>
<dbReference type="CDD" id="cd00130">
    <property type="entry name" value="PAS"/>
    <property type="match status" value="1"/>
</dbReference>
<sequence length="900" mass="95689">MRTNLPVTQQEFLLRDGMTIVSRTDLKGRIAYINDDFLEASGFTEAELIGQPHNIVRHPDMPEEAYADMWSALKSGRPWTGIVKNRCKNGDHYWVVANATPVKEGDSVVAYMSVRTRPTREQVAAAEALYRRFKEGRAGGWIIRDGQGVKTGLLDSLRQFSAGLGQAGKTGMAASLLTAGALLTGYALPASDWLLAGAGLLLALTGACSLGFITQRLRRTLALAGAQFEMFGQGCFDGVVQTEGRDELARMMLALKRVQTRLSFEFADTRKRAEEAERIRQALDVAATNIMVADTGYNIIYGNASLKAMLSHAEDDIRKDLPRFGAASVIGSNIDVFHKNPAHQRGLLDRLSSAHTTRLTLGGRRFDLIVNPVLVGGKRLGTVVEWKDMTAELAAAEREQKMAAENARIRSALDVAAMPVRISDDQGLIAYANEALLNILRRDEAAFRADLPSFDARQVIGGSIGMFYKDAAAAVQRMLSLQETTQAAMVLGGRNYDVTTSPIRDKTGRLIGTVGQWQDRTEQLAAEQEFDALATAANAGDLSQRIPTADKTGFFKQIGDKFNELIETVSGTIREVRAAAEQLSSASDQVSQTSQSLSHSASQQAASVEQTTASLQEMASSVKQNADSANLTDGMATKAAKEAQDGGEAVSQTADAMKSIATKISIIDDIAYQTNLLALNAAIEAARAGEHGKGFAVVAAEVRKLAERSQVAAQEIGALAGSSVQMAEKAGVLLGNMVPSIQKTSELVQEISAASGEQSQGVGQITAAMNHLSTTTQQTASASEQLSATAEQLSAQAAQLQEQMAFFQLVDDKASGAPRGKGASLNGQTRAAAPPGSTGGTGGGSVNATRASYEAQQQQRSSGSSSSSQQFKPAAASAKPRGSGNSSAAGEIDESYFKRF</sequence>
<dbReference type="PROSITE" id="PS50112">
    <property type="entry name" value="PAS"/>
    <property type="match status" value="1"/>
</dbReference>
<evidence type="ECO:0000256" key="6">
    <source>
        <dbReference type="ARBA" id="ARBA00022692"/>
    </source>
</evidence>
<dbReference type="RefSeq" id="WP_184301723.1">
    <property type="nucleotide sequence ID" value="NZ_JACHLP010000006.1"/>
</dbReference>
<dbReference type="NCBIfam" id="TIGR00229">
    <property type="entry name" value="sensory_box"/>
    <property type="match status" value="1"/>
</dbReference>